<feature type="transmembrane region" description="Helical" evidence="7">
    <location>
        <begin position="164"/>
        <end position="186"/>
    </location>
</feature>
<sequence length="375" mass="41096">MRPHNAPRQVDVDSHQKRDQPNTDITAQDYLFGRKATVWVFALLCLLMVFDFADRMIIASLLPYIQRDWAINDAQAGFLSSILTIGMVLFAFPVSIVIDRWRRIKTASLMGIFWGIASAAGAITQSFSQLAATRLLVGAGEAAYAPASYAWISAAFPHRRLQLALGLFSASQPIGMAIGIALGGLIAQHFGWRYALGVMAIPGIVIALLLYKGRDYRTILPIPLPAQVFAGKALDSASSAMVQQLTHRQVIRQNWHSIRQTPSLLLTYLAAAMATLQWVPIVFFLPSYLHRVHQIELATASLLTSSILLIGIVTLPLGGWVMDRLTQKYPSSKLYIAAAGYALATLLYVLAFSLVSGLWLQFALIIVAGALLTFL</sequence>
<feature type="transmembrane region" description="Helical" evidence="7">
    <location>
        <begin position="133"/>
        <end position="152"/>
    </location>
</feature>
<keyword evidence="3 7" id="KW-0812">Transmembrane</keyword>
<feature type="domain" description="Major facilitator superfamily (MFS) profile" evidence="8">
    <location>
        <begin position="40"/>
        <end position="375"/>
    </location>
</feature>
<keyword evidence="10" id="KW-1185">Reference proteome</keyword>
<evidence type="ECO:0000256" key="2">
    <source>
        <dbReference type="ARBA" id="ARBA00022448"/>
    </source>
</evidence>
<evidence type="ECO:0000256" key="1">
    <source>
        <dbReference type="ARBA" id="ARBA00004141"/>
    </source>
</evidence>
<evidence type="ECO:0000256" key="7">
    <source>
        <dbReference type="SAM" id="Phobius"/>
    </source>
</evidence>
<reference evidence="10" key="1">
    <citation type="submission" date="2016-09" db="EMBL/GenBank/DDBJ databases">
        <authorList>
            <person name="Varghese N."/>
            <person name="Submissions S."/>
        </authorList>
    </citation>
    <scope>NUCLEOTIDE SEQUENCE [LARGE SCALE GENOMIC DNA]</scope>
    <source>
        <strain evidence="10">ANC 4466</strain>
    </source>
</reference>
<comment type="subcellular location">
    <subcellularLocation>
        <location evidence="1">Membrane</location>
        <topology evidence="1">Multi-pass membrane protein</topology>
    </subcellularLocation>
</comment>
<feature type="transmembrane region" description="Helical" evidence="7">
    <location>
        <begin position="38"/>
        <end position="65"/>
    </location>
</feature>
<evidence type="ECO:0000313" key="10">
    <source>
        <dbReference type="Proteomes" id="UP000219042"/>
    </source>
</evidence>
<dbReference type="InterPro" id="IPR036259">
    <property type="entry name" value="MFS_trans_sf"/>
</dbReference>
<dbReference type="InterPro" id="IPR011701">
    <property type="entry name" value="MFS"/>
</dbReference>
<keyword evidence="2" id="KW-0813">Transport</keyword>
<dbReference type="PANTHER" id="PTHR23505">
    <property type="entry name" value="SPINSTER"/>
    <property type="match status" value="1"/>
</dbReference>
<keyword evidence="5 7" id="KW-0472">Membrane</keyword>
<dbReference type="Gene3D" id="1.20.1250.20">
    <property type="entry name" value="MFS general substrate transporter like domains"/>
    <property type="match status" value="2"/>
</dbReference>
<dbReference type="InterPro" id="IPR020846">
    <property type="entry name" value="MFS_dom"/>
</dbReference>
<gene>
    <name evidence="9" type="ORF">SAMN05421731_10725</name>
</gene>
<feature type="transmembrane region" description="Helical" evidence="7">
    <location>
        <begin position="334"/>
        <end position="352"/>
    </location>
</feature>
<organism evidence="9 10">
    <name type="scientific">Acinetobacter puyangensis</name>
    <dbReference type="NCBI Taxonomy" id="1096779"/>
    <lineage>
        <taxon>Bacteria</taxon>
        <taxon>Pseudomonadati</taxon>
        <taxon>Pseudomonadota</taxon>
        <taxon>Gammaproteobacteria</taxon>
        <taxon>Moraxellales</taxon>
        <taxon>Moraxellaceae</taxon>
        <taxon>Acinetobacter</taxon>
    </lineage>
</organism>
<feature type="transmembrane region" description="Helical" evidence="7">
    <location>
        <begin position="297"/>
        <end position="322"/>
    </location>
</feature>
<evidence type="ECO:0000313" key="9">
    <source>
        <dbReference type="EMBL" id="SNX45938.1"/>
    </source>
</evidence>
<evidence type="ECO:0000256" key="3">
    <source>
        <dbReference type="ARBA" id="ARBA00022692"/>
    </source>
</evidence>
<feature type="transmembrane region" description="Helical" evidence="7">
    <location>
        <begin position="77"/>
        <end position="97"/>
    </location>
</feature>
<dbReference type="Pfam" id="PF07690">
    <property type="entry name" value="MFS_1"/>
    <property type="match status" value="1"/>
</dbReference>
<dbReference type="PANTHER" id="PTHR23505:SF79">
    <property type="entry name" value="PROTEIN SPINSTER"/>
    <property type="match status" value="1"/>
</dbReference>
<dbReference type="EMBL" id="OANT01000007">
    <property type="protein sequence ID" value="SNX45938.1"/>
    <property type="molecule type" value="Genomic_DNA"/>
</dbReference>
<accession>A0A240EB52</accession>
<feature type="region of interest" description="Disordered" evidence="6">
    <location>
        <begin position="1"/>
        <end position="21"/>
    </location>
</feature>
<dbReference type="PRINTS" id="PR01036">
    <property type="entry name" value="TCRTETB"/>
</dbReference>
<dbReference type="RefSeq" id="WP_213064425.1">
    <property type="nucleotide sequence ID" value="NZ_BAABHT010000016.1"/>
</dbReference>
<dbReference type="GO" id="GO:0022857">
    <property type="term" value="F:transmembrane transporter activity"/>
    <property type="evidence" value="ECO:0007669"/>
    <property type="project" value="InterPro"/>
</dbReference>
<evidence type="ECO:0000256" key="6">
    <source>
        <dbReference type="SAM" id="MobiDB-lite"/>
    </source>
</evidence>
<evidence type="ECO:0000259" key="8">
    <source>
        <dbReference type="PROSITE" id="PS50850"/>
    </source>
</evidence>
<dbReference type="GO" id="GO:0016020">
    <property type="term" value="C:membrane"/>
    <property type="evidence" value="ECO:0007669"/>
    <property type="project" value="UniProtKB-SubCell"/>
</dbReference>
<feature type="compositionally biased region" description="Basic and acidic residues" evidence="6">
    <location>
        <begin position="10"/>
        <end position="21"/>
    </location>
</feature>
<dbReference type="AlphaFoldDB" id="A0A240EB52"/>
<keyword evidence="4 7" id="KW-1133">Transmembrane helix</keyword>
<dbReference type="SUPFAM" id="SSF103473">
    <property type="entry name" value="MFS general substrate transporter"/>
    <property type="match status" value="1"/>
</dbReference>
<evidence type="ECO:0000256" key="4">
    <source>
        <dbReference type="ARBA" id="ARBA00022989"/>
    </source>
</evidence>
<name>A0A240EB52_9GAMM</name>
<evidence type="ECO:0000256" key="5">
    <source>
        <dbReference type="ARBA" id="ARBA00023136"/>
    </source>
</evidence>
<feature type="transmembrane region" description="Helical" evidence="7">
    <location>
        <begin position="358"/>
        <end position="374"/>
    </location>
</feature>
<dbReference type="InterPro" id="IPR044770">
    <property type="entry name" value="MFS_spinster-like"/>
</dbReference>
<feature type="transmembrane region" description="Helical" evidence="7">
    <location>
        <begin position="265"/>
        <end position="285"/>
    </location>
</feature>
<feature type="transmembrane region" description="Helical" evidence="7">
    <location>
        <begin position="109"/>
        <end position="127"/>
    </location>
</feature>
<dbReference type="Proteomes" id="UP000219042">
    <property type="component" value="Unassembled WGS sequence"/>
</dbReference>
<protein>
    <submittedName>
        <fullName evidence="9">Sugar phosphate permease</fullName>
    </submittedName>
</protein>
<dbReference type="PROSITE" id="PS50850">
    <property type="entry name" value="MFS"/>
    <property type="match status" value="1"/>
</dbReference>
<proteinExistence type="predicted"/>
<feature type="transmembrane region" description="Helical" evidence="7">
    <location>
        <begin position="192"/>
        <end position="211"/>
    </location>
</feature>